<dbReference type="EMBL" id="CM016556">
    <property type="protein sequence ID" value="TKW16943.1"/>
    <property type="molecule type" value="Genomic_DNA"/>
</dbReference>
<reference evidence="2" key="1">
    <citation type="submission" date="2019-03" db="EMBL/GenBank/DDBJ databases">
        <title>WGS assembly of Setaria viridis.</title>
        <authorList>
            <person name="Huang P."/>
            <person name="Jenkins J."/>
            <person name="Grimwood J."/>
            <person name="Barry K."/>
            <person name="Healey A."/>
            <person name="Mamidi S."/>
            <person name="Sreedasyam A."/>
            <person name="Shu S."/>
            <person name="Feldman M."/>
            <person name="Wu J."/>
            <person name="Yu Y."/>
            <person name="Chen C."/>
            <person name="Johnson J."/>
            <person name="Rokhsar D."/>
            <person name="Baxter I."/>
            <person name="Schmutz J."/>
            <person name="Brutnell T."/>
            <person name="Kellogg E."/>
        </authorList>
    </citation>
    <scope>NUCLEOTIDE SEQUENCE [LARGE SCALE GENOMIC DNA]</scope>
</reference>
<gene>
    <name evidence="2" type="ORF">SEVIR_5G332733v2</name>
</gene>
<feature type="region of interest" description="Disordered" evidence="1">
    <location>
        <begin position="1"/>
        <end position="40"/>
    </location>
</feature>
<protein>
    <submittedName>
        <fullName evidence="2">Uncharacterized protein</fullName>
    </submittedName>
</protein>
<dbReference type="Gramene" id="TKW16943">
    <property type="protein sequence ID" value="TKW16943"/>
    <property type="gene ID" value="SEVIR_5G332733v2"/>
</dbReference>
<dbReference type="AlphaFoldDB" id="A0A4U6UQZ9"/>
<feature type="compositionally biased region" description="Pro residues" evidence="1">
    <location>
        <begin position="15"/>
        <end position="25"/>
    </location>
</feature>
<name>A0A4U6UQZ9_SETVI</name>
<accession>A0A4U6UQZ9</accession>
<proteinExistence type="predicted"/>
<keyword evidence="3" id="KW-1185">Reference proteome</keyword>
<sequence length="258" mass="27652">MSGGDRRTSTHDPAATPPAASPPAPLRQRWRAPTCTPAAGGGVLAPETAAADPAAVVPAAPVLHRLRPRASGLIAVQQRLPDMPARTGKQRSMPARSPASLREAAVPARQRPCGCGGGACRLWWRLRPEQLTGSSGGWQARPSEPAPHRRLCTTTRALRCFGSGGGWRCPHAPGTAVLEPRWFAPLAGGGGRVQRRRRRSDQREGMETLTAPPSSSRTHMGRLKGPIGFGRMRFWSVASMGSPQRPFQFFSFSATNLH</sequence>
<evidence type="ECO:0000313" key="3">
    <source>
        <dbReference type="Proteomes" id="UP000298652"/>
    </source>
</evidence>
<feature type="region of interest" description="Disordered" evidence="1">
    <location>
        <begin position="85"/>
        <end position="105"/>
    </location>
</feature>
<dbReference type="Proteomes" id="UP000298652">
    <property type="component" value="Chromosome 5"/>
</dbReference>
<feature type="compositionally biased region" description="Basic and acidic residues" evidence="1">
    <location>
        <begin position="1"/>
        <end position="10"/>
    </location>
</feature>
<organism evidence="2 3">
    <name type="scientific">Setaria viridis</name>
    <name type="common">Green bristlegrass</name>
    <name type="synonym">Setaria italica subsp. viridis</name>
    <dbReference type="NCBI Taxonomy" id="4556"/>
    <lineage>
        <taxon>Eukaryota</taxon>
        <taxon>Viridiplantae</taxon>
        <taxon>Streptophyta</taxon>
        <taxon>Embryophyta</taxon>
        <taxon>Tracheophyta</taxon>
        <taxon>Spermatophyta</taxon>
        <taxon>Magnoliopsida</taxon>
        <taxon>Liliopsida</taxon>
        <taxon>Poales</taxon>
        <taxon>Poaceae</taxon>
        <taxon>PACMAD clade</taxon>
        <taxon>Panicoideae</taxon>
        <taxon>Panicodae</taxon>
        <taxon>Paniceae</taxon>
        <taxon>Cenchrinae</taxon>
        <taxon>Setaria</taxon>
    </lineage>
</organism>
<evidence type="ECO:0000313" key="2">
    <source>
        <dbReference type="EMBL" id="TKW16943.1"/>
    </source>
</evidence>
<feature type="region of interest" description="Disordered" evidence="1">
    <location>
        <begin position="188"/>
        <end position="221"/>
    </location>
</feature>
<evidence type="ECO:0000256" key="1">
    <source>
        <dbReference type="SAM" id="MobiDB-lite"/>
    </source>
</evidence>